<dbReference type="AlphaFoldDB" id="A0A0V0H4B9"/>
<evidence type="ECO:0000313" key="1">
    <source>
        <dbReference type="EMBL" id="JAP15244.1"/>
    </source>
</evidence>
<name>A0A0V0H4B9_SOLCH</name>
<sequence length="79" mass="9025">MPPPGRAKVCVNSILPNPTCWINKKGNFYTSFRAINYMGQIINVKMNSLLFKTISFKNLQGISRILQTQLIPTDKFLYS</sequence>
<dbReference type="EMBL" id="GEDG01023523">
    <property type="protein sequence ID" value="JAP16680.1"/>
    <property type="molecule type" value="Transcribed_RNA"/>
</dbReference>
<proteinExistence type="predicted"/>
<protein>
    <submittedName>
        <fullName evidence="1">Putative ovule protein</fullName>
    </submittedName>
</protein>
<dbReference type="EMBL" id="GEDG01025440">
    <property type="protein sequence ID" value="JAP15244.1"/>
    <property type="molecule type" value="Transcribed_RNA"/>
</dbReference>
<reference evidence="1" key="1">
    <citation type="submission" date="2015-12" db="EMBL/GenBank/DDBJ databases">
        <title>Gene expression during late stages of embryo sac development: a critical building block for successful pollen-pistil interactions.</title>
        <authorList>
            <person name="Liu Y."/>
            <person name="Joly V."/>
            <person name="Sabar M."/>
            <person name="Matton D.P."/>
        </authorList>
    </citation>
    <scope>NUCLEOTIDE SEQUENCE</scope>
</reference>
<accession>A0A0V0H4B9</accession>
<organism evidence="1">
    <name type="scientific">Solanum chacoense</name>
    <name type="common">Chaco potato</name>
    <dbReference type="NCBI Taxonomy" id="4108"/>
    <lineage>
        <taxon>Eukaryota</taxon>
        <taxon>Viridiplantae</taxon>
        <taxon>Streptophyta</taxon>
        <taxon>Embryophyta</taxon>
        <taxon>Tracheophyta</taxon>
        <taxon>Spermatophyta</taxon>
        <taxon>Magnoliopsida</taxon>
        <taxon>eudicotyledons</taxon>
        <taxon>Gunneridae</taxon>
        <taxon>Pentapetalae</taxon>
        <taxon>asterids</taxon>
        <taxon>lamiids</taxon>
        <taxon>Solanales</taxon>
        <taxon>Solanaceae</taxon>
        <taxon>Solanoideae</taxon>
        <taxon>Solaneae</taxon>
        <taxon>Solanum</taxon>
    </lineage>
</organism>